<accession>A0AAV9BSJ0</accession>
<keyword evidence="1" id="KW-0812">Transmembrane</keyword>
<evidence type="ECO:0000313" key="3">
    <source>
        <dbReference type="Proteomes" id="UP001179952"/>
    </source>
</evidence>
<feature type="transmembrane region" description="Helical" evidence="1">
    <location>
        <begin position="21"/>
        <end position="41"/>
    </location>
</feature>
<keyword evidence="1" id="KW-1133">Transmembrane helix</keyword>
<gene>
    <name evidence="2" type="ORF">QJS04_geneDACA004902</name>
</gene>
<keyword evidence="1" id="KW-0472">Membrane</keyword>
<keyword evidence="3" id="KW-1185">Reference proteome</keyword>
<dbReference type="Proteomes" id="UP001179952">
    <property type="component" value="Unassembled WGS sequence"/>
</dbReference>
<protein>
    <submittedName>
        <fullName evidence="2">Uncharacterized protein</fullName>
    </submittedName>
</protein>
<comment type="caution">
    <text evidence="2">The sequence shown here is derived from an EMBL/GenBank/DDBJ whole genome shotgun (WGS) entry which is preliminary data.</text>
</comment>
<name>A0AAV9BSJ0_ACOGR</name>
<organism evidence="2 3">
    <name type="scientific">Acorus gramineus</name>
    <name type="common">Dwarf sweet flag</name>
    <dbReference type="NCBI Taxonomy" id="55184"/>
    <lineage>
        <taxon>Eukaryota</taxon>
        <taxon>Viridiplantae</taxon>
        <taxon>Streptophyta</taxon>
        <taxon>Embryophyta</taxon>
        <taxon>Tracheophyta</taxon>
        <taxon>Spermatophyta</taxon>
        <taxon>Magnoliopsida</taxon>
        <taxon>Liliopsida</taxon>
        <taxon>Acoraceae</taxon>
        <taxon>Acorus</taxon>
    </lineage>
</organism>
<dbReference type="EMBL" id="JAUJYN010000001">
    <property type="protein sequence ID" value="KAK1279485.1"/>
    <property type="molecule type" value="Genomic_DNA"/>
</dbReference>
<reference evidence="2" key="1">
    <citation type="journal article" date="2023" name="Nat. Commun.">
        <title>Diploid and tetraploid genomes of Acorus and the evolution of monocots.</title>
        <authorList>
            <person name="Ma L."/>
            <person name="Liu K.W."/>
            <person name="Li Z."/>
            <person name="Hsiao Y.Y."/>
            <person name="Qi Y."/>
            <person name="Fu T."/>
            <person name="Tang G.D."/>
            <person name="Zhang D."/>
            <person name="Sun W.H."/>
            <person name="Liu D.K."/>
            <person name="Li Y."/>
            <person name="Chen G.Z."/>
            <person name="Liu X.D."/>
            <person name="Liao X.Y."/>
            <person name="Jiang Y.T."/>
            <person name="Yu X."/>
            <person name="Hao Y."/>
            <person name="Huang J."/>
            <person name="Zhao X.W."/>
            <person name="Ke S."/>
            <person name="Chen Y.Y."/>
            <person name="Wu W.L."/>
            <person name="Hsu J.L."/>
            <person name="Lin Y.F."/>
            <person name="Huang M.D."/>
            <person name="Li C.Y."/>
            <person name="Huang L."/>
            <person name="Wang Z.W."/>
            <person name="Zhao X."/>
            <person name="Zhong W.Y."/>
            <person name="Peng D.H."/>
            <person name="Ahmad S."/>
            <person name="Lan S."/>
            <person name="Zhang J.S."/>
            <person name="Tsai W.C."/>
            <person name="Van de Peer Y."/>
            <person name="Liu Z.J."/>
        </authorList>
    </citation>
    <scope>NUCLEOTIDE SEQUENCE</scope>
    <source>
        <strain evidence="2">SCP</strain>
    </source>
</reference>
<evidence type="ECO:0000313" key="2">
    <source>
        <dbReference type="EMBL" id="KAK1279485.1"/>
    </source>
</evidence>
<reference evidence="2" key="2">
    <citation type="submission" date="2023-06" db="EMBL/GenBank/DDBJ databases">
        <authorList>
            <person name="Ma L."/>
            <person name="Liu K.-W."/>
            <person name="Li Z."/>
            <person name="Hsiao Y.-Y."/>
            <person name="Qi Y."/>
            <person name="Fu T."/>
            <person name="Tang G."/>
            <person name="Zhang D."/>
            <person name="Sun W.-H."/>
            <person name="Liu D.-K."/>
            <person name="Li Y."/>
            <person name="Chen G.-Z."/>
            <person name="Liu X.-D."/>
            <person name="Liao X.-Y."/>
            <person name="Jiang Y.-T."/>
            <person name="Yu X."/>
            <person name="Hao Y."/>
            <person name="Huang J."/>
            <person name="Zhao X.-W."/>
            <person name="Ke S."/>
            <person name="Chen Y.-Y."/>
            <person name="Wu W.-L."/>
            <person name="Hsu J.-L."/>
            <person name="Lin Y.-F."/>
            <person name="Huang M.-D."/>
            <person name="Li C.-Y."/>
            <person name="Huang L."/>
            <person name="Wang Z.-W."/>
            <person name="Zhao X."/>
            <person name="Zhong W.-Y."/>
            <person name="Peng D.-H."/>
            <person name="Ahmad S."/>
            <person name="Lan S."/>
            <person name="Zhang J.-S."/>
            <person name="Tsai W.-C."/>
            <person name="Van De Peer Y."/>
            <person name="Liu Z.-J."/>
        </authorList>
    </citation>
    <scope>NUCLEOTIDE SEQUENCE</scope>
    <source>
        <strain evidence="2">SCP</strain>
        <tissue evidence="2">Leaves</tissue>
    </source>
</reference>
<proteinExistence type="predicted"/>
<sequence length="56" mass="6115">MMSKAVRVGVPVMSGRGTKELMMVYFPFMFVSVLAMLRGLISCSCSSIDDGSPKEH</sequence>
<dbReference type="AlphaFoldDB" id="A0AAV9BSJ0"/>
<evidence type="ECO:0000256" key="1">
    <source>
        <dbReference type="SAM" id="Phobius"/>
    </source>
</evidence>